<organism evidence="1 2">
    <name type="scientific">Xylaria curta</name>
    <dbReference type="NCBI Taxonomy" id="42375"/>
    <lineage>
        <taxon>Eukaryota</taxon>
        <taxon>Fungi</taxon>
        <taxon>Dikarya</taxon>
        <taxon>Ascomycota</taxon>
        <taxon>Pezizomycotina</taxon>
        <taxon>Sordariomycetes</taxon>
        <taxon>Xylariomycetidae</taxon>
        <taxon>Xylariales</taxon>
        <taxon>Xylariaceae</taxon>
        <taxon>Xylaria</taxon>
    </lineage>
</organism>
<comment type="caution">
    <text evidence="1">The sequence shown here is derived from an EMBL/GenBank/DDBJ whole genome shotgun (WGS) entry which is preliminary data.</text>
</comment>
<name>A0ACC1PGM3_9PEZI</name>
<accession>A0ACC1PGM3</accession>
<gene>
    <name evidence="1" type="ORF">NUW58_g2210</name>
</gene>
<dbReference type="EMBL" id="JAPDGR010000277">
    <property type="protein sequence ID" value="KAJ2992302.1"/>
    <property type="molecule type" value="Genomic_DNA"/>
</dbReference>
<dbReference type="Proteomes" id="UP001143856">
    <property type="component" value="Unassembled WGS sequence"/>
</dbReference>
<evidence type="ECO:0000313" key="2">
    <source>
        <dbReference type="Proteomes" id="UP001143856"/>
    </source>
</evidence>
<protein>
    <submittedName>
        <fullName evidence="1">Uncharacterized protein</fullName>
    </submittedName>
</protein>
<reference evidence="1" key="1">
    <citation type="submission" date="2022-10" db="EMBL/GenBank/DDBJ databases">
        <title>Genome Sequence of Xylaria curta.</title>
        <authorList>
            <person name="Buettner E."/>
        </authorList>
    </citation>
    <scope>NUCLEOTIDE SEQUENCE</scope>
    <source>
        <strain evidence="1">Babe10</strain>
    </source>
</reference>
<evidence type="ECO:0000313" key="1">
    <source>
        <dbReference type="EMBL" id="KAJ2992302.1"/>
    </source>
</evidence>
<keyword evidence="2" id="KW-1185">Reference proteome</keyword>
<proteinExistence type="predicted"/>
<sequence>MFKQLQIPKKLRICPKRPRGRDLHRWISNYGELWVNTWLWEILSITLSGICIILIVVVLMKYDQEPVPYFTYGITLNAVVSTLTTFSKSLFLVAIAGAISQLKWRWFQSTEGRRIIDTQLFDDASRGPWGSLILLATPSRWSLASMGALVSILALAFEPFTQQLTTFPARGEVVSAPGVGPPTLYRARSYLKDPRDLSREILNLKSRFTATLWDTLNETERFATAQCPTGNCTWENFESLAFCTSCQNKTSGLELSDITLSWSGSVAQQAQNEGRYVSFVNKYFLLHPTVDFPCNFAAYGYDPNITATISKSKDYSYASSIIYPRHLFGVSSATWEDWLRGDFRPPKDGFPANSSNFLKWQSRRLPLLRFCHAELESEGYDGPERISARQATLCNLTPCVKNYSFSISNGVPTMDVVGERYGSWYFNTSDYLGLWWADVPGRNGFILNESGTYPYTNLSSIGFSLSRGTTLPFLQANAQYNGQLFFREIFADDVRNRISNSTGIQFKKSFLTASVPFMNPRDAQSSALQRITDNGGLTWAVPRIAAAASRYIRDTGAVPVEGYAHRSIIIVEVRWSWLALPATTWLCGVVFLALTMWVCRGNDQVLWKTSSLPLIYHGFEDRDVAAFETTDGGLERVSGMEKYSQNLYARLQRDSNDGQLKLMRAPPPT</sequence>